<feature type="transmembrane region" description="Helical" evidence="6">
    <location>
        <begin position="250"/>
        <end position="272"/>
    </location>
</feature>
<evidence type="ECO:0000313" key="7">
    <source>
        <dbReference type="EMBL" id="SES42894.1"/>
    </source>
</evidence>
<dbReference type="Proteomes" id="UP000198571">
    <property type="component" value="Unassembled WGS sequence"/>
</dbReference>
<accession>A0A1H9X9U7</accession>
<feature type="transmembrane region" description="Helical" evidence="6">
    <location>
        <begin position="43"/>
        <end position="63"/>
    </location>
</feature>
<evidence type="ECO:0000256" key="1">
    <source>
        <dbReference type="ARBA" id="ARBA00004651"/>
    </source>
</evidence>
<organism evidence="7 8">
    <name type="scientific">Salipaludibacillus aurantiacus</name>
    <dbReference type="NCBI Taxonomy" id="1601833"/>
    <lineage>
        <taxon>Bacteria</taxon>
        <taxon>Bacillati</taxon>
        <taxon>Bacillota</taxon>
        <taxon>Bacilli</taxon>
        <taxon>Bacillales</taxon>
        <taxon>Bacillaceae</taxon>
    </lineage>
</organism>
<evidence type="ECO:0000256" key="3">
    <source>
        <dbReference type="ARBA" id="ARBA00022692"/>
    </source>
</evidence>
<feature type="transmembrane region" description="Helical" evidence="6">
    <location>
        <begin position="325"/>
        <end position="344"/>
    </location>
</feature>
<keyword evidence="2" id="KW-1003">Cell membrane</keyword>
<feature type="transmembrane region" description="Helical" evidence="6">
    <location>
        <begin position="151"/>
        <end position="168"/>
    </location>
</feature>
<dbReference type="InterPro" id="IPR002797">
    <property type="entry name" value="Polysacc_synth"/>
</dbReference>
<dbReference type="RefSeq" id="WP_093056214.1">
    <property type="nucleotide sequence ID" value="NZ_FOGT01000030.1"/>
</dbReference>
<feature type="transmembrane region" description="Helical" evidence="6">
    <location>
        <begin position="12"/>
        <end position="37"/>
    </location>
</feature>
<protein>
    <submittedName>
        <fullName evidence="7">Membrane protein involved in the export of O-antigen and teichoic acid</fullName>
    </submittedName>
</protein>
<dbReference type="AlphaFoldDB" id="A0A1H9X9U7"/>
<dbReference type="InterPro" id="IPR050833">
    <property type="entry name" value="Poly_Biosynth_Transport"/>
</dbReference>
<dbReference type="PANTHER" id="PTHR30250:SF11">
    <property type="entry name" value="O-ANTIGEN TRANSPORTER-RELATED"/>
    <property type="match status" value="1"/>
</dbReference>
<feature type="transmembrane region" description="Helical" evidence="6">
    <location>
        <begin position="84"/>
        <end position="106"/>
    </location>
</feature>
<dbReference type="PANTHER" id="PTHR30250">
    <property type="entry name" value="PST FAMILY PREDICTED COLANIC ACID TRANSPORTER"/>
    <property type="match status" value="1"/>
</dbReference>
<gene>
    <name evidence="7" type="ORF">SAMN05518684_13016</name>
</gene>
<keyword evidence="4 6" id="KW-1133">Transmembrane helix</keyword>
<dbReference type="STRING" id="1601833.SAMN05518684_13016"/>
<evidence type="ECO:0000256" key="4">
    <source>
        <dbReference type="ARBA" id="ARBA00022989"/>
    </source>
</evidence>
<evidence type="ECO:0000313" key="8">
    <source>
        <dbReference type="Proteomes" id="UP000198571"/>
    </source>
</evidence>
<keyword evidence="8" id="KW-1185">Reference proteome</keyword>
<feature type="transmembrane region" description="Helical" evidence="6">
    <location>
        <begin position="383"/>
        <end position="403"/>
    </location>
</feature>
<dbReference type="OrthoDB" id="8482265at2"/>
<name>A0A1H9X9U7_9BACI</name>
<dbReference type="Pfam" id="PF01943">
    <property type="entry name" value="Polysacc_synt"/>
    <property type="match status" value="1"/>
</dbReference>
<feature type="transmembrane region" description="Helical" evidence="6">
    <location>
        <begin position="174"/>
        <end position="192"/>
    </location>
</feature>
<dbReference type="GO" id="GO:0005886">
    <property type="term" value="C:plasma membrane"/>
    <property type="evidence" value="ECO:0007669"/>
    <property type="project" value="UniProtKB-SubCell"/>
</dbReference>
<feature type="transmembrane region" description="Helical" evidence="6">
    <location>
        <begin position="356"/>
        <end position="377"/>
    </location>
</feature>
<dbReference type="EMBL" id="FOGT01000030">
    <property type="protein sequence ID" value="SES42894.1"/>
    <property type="molecule type" value="Genomic_DNA"/>
</dbReference>
<reference evidence="8" key="1">
    <citation type="submission" date="2016-10" db="EMBL/GenBank/DDBJ databases">
        <authorList>
            <person name="Varghese N."/>
            <person name="Submissions S."/>
        </authorList>
    </citation>
    <scope>NUCLEOTIDE SEQUENCE [LARGE SCALE GENOMIC DNA]</scope>
    <source>
        <strain evidence="8">S9</strain>
    </source>
</reference>
<keyword evidence="5 6" id="KW-0472">Membrane</keyword>
<sequence length="434" mass="48011">MSHKQRSTAFNIITTLITKFTLLFGGFFVSILLARLLGPEGKGIITAVFVFPLLMVSLADMGIRQATAYYVGKGEHKLSEIISSIAFLWIITSASSILIVLVYFLLGPSDQYAWIILLVALASIPIKLIEQYAKGIMLGKNRISTINISQLLRLAANILSVLLLVWLFDLGVLGAALVQIIMALTIAIYYLIKVTNYHKIKFKPVSPLPKLLFMRGFGFAAALFIINLNYKIDIMILDRLVSAEEIGLYSVGVNFAELLWQIPSAVGMVLFAKSTTSKNQVDAVERSTAILRLVLPIMVISSIFIAVFAPYVIRILYGIDFIESGNILRILLPGICFITVSKILHPDLAGRGYPLFALRVFILTLLINILLNFLFIPTYGVNGAAFASTISYIVSGIGFGYVYSRKERIPMSNIFIIKRSDISRVKGIILKKVS</sequence>
<evidence type="ECO:0000256" key="6">
    <source>
        <dbReference type="SAM" id="Phobius"/>
    </source>
</evidence>
<evidence type="ECO:0000256" key="2">
    <source>
        <dbReference type="ARBA" id="ARBA00022475"/>
    </source>
</evidence>
<keyword evidence="3 6" id="KW-0812">Transmembrane</keyword>
<feature type="transmembrane region" description="Helical" evidence="6">
    <location>
        <begin position="212"/>
        <end position="230"/>
    </location>
</feature>
<comment type="subcellular location">
    <subcellularLocation>
        <location evidence="1">Cell membrane</location>
        <topology evidence="1">Multi-pass membrane protein</topology>
    </subcellularLocation>
</comment>
<feature type="transmembrane region" description="Helical" evidence="6">
    <location>
        <begin position="293"/>
        <end position="313"/>
    </location>
</feature>
<feature type="transmembrane region" description="Helical" evidence="6">
    <location>
        <begin position="112"/>
        <end position="130"/>
    </location>
</feature>
<proteinExistence type="predicted"/>
<evidence type="ECO:0000256" key="5">
    <source>
        <dbReference type="ARBA" id="ARBA00023136"/>
    </source>
</evidence>